<feature type="domain" description="CheW-like" evidence="13">
    <location>
        <begin position="472"/>
        <end position="605"/>
    </location>
</feature>
<dbReference type="SMART" id="SM00073">
    <property type="entry name" value="HPT"/>
    <property type="match status" value="1"/>
</dbReference>
<dbReference type="OrthoDB" id="9803176at2"/>
<feature type="domain" description="Histidine kinase" evidence="11">
    <location>
        <begin position="332"/>
        <end position="470"/>
    </location>
</feature>
<dbReference type="InterPro" id="IPR004358">
    <property type="entry name" value="Sig_transdc_His_kin-like_C"/>
</dbReference>
<evidence type="ECO:0000259" key="12">
    <source>
        <dbReference type="PROSITE" id="PS50110"/>
    </source>
</evidence>
<comment type="catalytic activity">
    <reaction evidence="1">
        <text>ATP + protein L-histidine = ADP + protein N-phospho-L-histidine.</text>
        <dbReference type="EC" id="2.7.13.3"/>
    </reaction>
</comment>
<dbReference type="SUPFAM" id="SSF47226">
    <property type="entry name" value="Histidine-containing phosphotransfer domain, HPT domain"/>
    <property type="match status" value="1"/>
</dbReference>
<dbReference type="GO" id="GO:0000160">
    <property type="term" value="P:phosphorelay signal transduction system"/>
    <property type="evidence" value="ECO:0007669"/>
    <property type="project" value="InterPro"/>
</dbReference>
<dbReference type="eggNOG" id="COG0643">
    <property type="taxonomic scope" value="Bacteria"/>
</dbReference>
<dbReference type="SUPFAM" id="SSF50341">
    <property type="entry name" value="CheW-like"/>
    <property type="match status" value="1"/>
</dbReference>
<organism evidence="15 16">
    <name type="scientific">Thermanaerovibrio velox DSM 12556</name>
    <dbReference type="NCBI Taxonomy" id="926567"/>
    <lineage>
        <taxon>Bacteria</taxon>
        <taxon>Thermotogati</taxon>
        <taxon>Synergistota</taxon>
        <taxon>Synergistia</taxon>
        <taxon>Synergistales</taxon>
        <taxon>Synergistaceae</taxon>
        <taxon>Thermanaerovibrio</taxon>
    </lineage>
</organism>
<dbReference type="Gene3D" id="2.30.30.40">
    <property type="entry name" value="SH3 Domains"/>
    <property type="match status" value="1"/>
</dbReference>
<feature type="domain" description="Response regulatory" evidence="12">
    <location>
        <begin position="620"/>
        <end position="736"/>
    </location>
</feature>
<dbReference type="RefSeq" id="WP_006584049.1">
    <property type="nucleotide sequence ID" value="NZ_CM001377.1"/>
</dbReference>
<dbReference type="InterPro" id="IPR003594">
    <property type="entry name" value="HATPase_dom"/>
</dbReference>
<dbReference type="InterPro" id="IPR001789">
    <property type="entry name" value="Sig_transdc_resp-reg_receiver"/>
</dbReference>
<dbReference type="InterPro" id="IPR036890">
    <property type="entry name" value="HATPase_C_sf"/>
</dbReference>
<dbReference type="SMART" id="SM00448">
    <property type="entry name" value="REC"/>
    <property type="match status" value="1"/>
</dbReference>
<keyword evidence="16" id="KW-1185">Reference proteome</keyword>
<dbReference type="HOGENOM" id="CLU_000650_2_1_0"/>
<evidence type="ECO:0000256" key="9">
    <source>
        <dbReference type="PROSITE-ProRule" id="PRU00169"/>
    </source>
</evidence>
<feature type="domain" description="HPt" evidence="14">
    <location>
        <begin position="2"/>
        <end position="105"/>
    </location>
</feature>
<dbReference type="EMBL" id="CM001377">
    <property type="protein sequence ID" value="EHM10555.1"/>
    <property type="molecule type" value="Genomic_DNA"/>
</dbReference>
<evidence type="ECO:0000313" key="15">
    <source>
        <dbReference type="EMBL" id="EHM10555.1"/>
    </source>
</evidence>
<dbReference type="Gene3D" id="3.40.50.2300">
    <property type="match status" value="1"/>
</dbReference>
<feature type="compositionally biased region" description="Low complexity" evidence="10">
    <location>
        <begin position="134"/>
        <end position="146"/>
    </location>
</feature>
<dbReference type="Gene3D" id="3.30.565.10">
    <property type="entry name" value="Histidine kinase-like ATPase, C-terminal domain"/>
    <property type="match status" value="1"/>
</dbReference>
<gene>
    <name evidence="15" type="ORF">TheveDRAFT_1437</name>
</gene>
<keyword evidence="6 15" id="KW-0418">Kinase</keyword>
<dbReference type="EC" id="2.7.13.3" evidence="2"/>
<dbReference type="InterPro" id="IPR011006">
    <property type="entry name" value="CheY-like_superfamily"/>
</dbReference>
<dbReference type="PANTHER" id="PTHR43395:SF10">
    <property type="entry name" value="CHEMOTAXIS PROTEIN CHEA"/>
    <property type="match status" value="1"/>
</dbReference>
<dbReference type="InterPro" id="IPR005467">
    <property type="entry name" value="His_kinase_dom"/>
</dbReference>
<evidence type="ECO:0000256" key="10">
    <source>
        <dbReference type="SAM" id="MobiDB-lite"/>
    </source>
</evidence>
<feature type="modified residue" description="Phosphohistidine" evidence="8">
    <location>
        <position position="48"/>
    </location>
</feature>
<keyword evidence="3 9" id="KW-0597">Phosphoprotein</keyword>
<dbReference type="PRINTS" id="PR00344">
    <property type="entry name" value="BCTRLSENSOR"/>
</dbReference>
<evidence type="ECO:0000256" key="6">
    <source>
        <dbReference type="ARBA" id="ARBA00022777"/>
    </source>
</evidence>
<evidence type="ECO:0000256" key="8">
    <source>
        <dbReference type="PROSITE-ProRule" id="PRU00110"/>
    </source>
</evidence>
<feature type="region of interest" description="Disordered" evidence="10">
    <location>
        <begin position="120"/>
        <end position="207"/>
    </location>
</feature>
<evidence type="ECO:0000256" key="5">
    <source>
        <dbReference type="ARBA" id="ARBA00022741"/>
    </source>
</evidence>
<dbReference type="InterPro" id="IPR008207">
    <property type="entry name" value="Sig_transdc_His_kin_Hpt_dom"/>
</dbReference>
<dbReference type="Pfam" id="PF02518">
    <property type="entry name" value="HATPase_c"/>
    <property type="match status" value="1"/>
</dbReference>
<dbReference type="AlphaFoldDB" id="H0UPC4"/>
<dbReference type="PROSITE" id="PS50110">
    <property type="entry name" value="RESPONSE_REGULATORY"/>
    <property type="match status" value="1"/>
</dbReference>
<dbReference type="STRING" id="926567.TheveDRAFT_1437"/>
<evidence type="ECO:0000259" key="13">
    <source>
        <dbReference type="PROSITE" id="PS50851"/>
    </source>
</evidence>
<evidence type="ECO:0000256" key="2">
    <source>
        <dbReference type="ARBA" id="ARBA00012438"/>
    </source>
</evidence>
<evidence type="ECO:0000256" key="1">
    <source>
        <dbReference type="ARBA" id="ARBA00000085"/>
    </source>
</evidence>
<dbReference type="GO" id="GO:0004673">
    <property type="term" value="F:protein histidine kinase activity"/>
    <property type="evidence" value="ECO:0007669"/>
    <property type="project" value="UniProtKB-EC"/>
</dbReference>
<keyword evidence="4" id="KW-0808">Transferase</keyword>
<dbReference type="PROSITE" id="PS50109">
    <property type="entry name" value="HIS_KIN"/>
    <property type="match status" value="1"/>
</dbReference>
<feature type="modified residue" description="4-aspartylphosphate" evidence="9">
    <location>
        <position position="669"/>
    </location>
</feature>
<dbReference type="SUPFAM" id="SSF52172">
    <property type="entry name" value="CheY-like"/>
    <property type="match status" value="1"/>
</dbReference>
<feature type="compositionally biased region" description="Low complexity" evidence="10">
    <location>
        <begin position="172"/>
        <end position="186"/>
    </location>
</feature>
<dbReference type="SMART" id="SM00387">
    <property type="entry name" value="HATPase_c"/>
    <property type="match status" value="1"/>
</dbReference>
<dbReference type="PROSITE" id="PS50851">
    <property type="entry name" value="CHEW"/>
    <property type="match status" value="1"/>
</dbReference>
<feature type="compositionally biased region" description="Basic and acidic residues" evidence="10">
    <location>
        <begin position="192"/>
        <end position="207"/>
    </location>
</feature>
<dbReference type="SMART" id="SM00260">
    <property type="entry name" value="CheW"/>
    <property type="match status" value="1"/>
</dbReference>
<dbReference type="GO" id="GO:0006935">
    <property type="term" value="P:chemotaxis"/>
    <property type="evidence" value="ECO:0007669"/>
    <property type="project" value="InterPro"/>
</dbReference>
<dbReference type="InterPro" id="IPR051315">
    <property type="entry name" value="Bact_Chemotaxis_CheA"/>
</dbReference>
<dbReference type="PANTHER" id="PTHR43395">
    <property type="entry name" value="SENSOR HISTIDINE KINASE CHEA"/>
    <property type="match status" value="1"/>
</dbReference>
<comment type="function">
    <text evidence="7">Involved in the transmission of sensory signals from the chemoreceptors to the flagellar motors. CheA is autophosphorylated; it can transfer its phosphate group to either CheB or CheY.</text>
</comment>
<dbReference type="Pfam" id="PF01627">
    <property type="entry name" value="Hpt"/>
    <property type="match status" value="1"/>
</dbReference>
<dbReference type="SUPFAM" id="SSF55874">
    <property type="entry name" value="ATPase domain of HSP90 chaperone/DNA topoisomerase II/histidine kinase"/>
    <property type="match status" value="1"/>
</dbReference>
<dbReference type="Pfam" id="PF01584">
    <property type="entry name" value="CheW"/>
    <property type="match status" value="1"/>
</dbReference>
<sequence>MEDSFLEELRRDFAVEATEYLSTIRDILQDPKSFEDPKMIEEACRIFHNLKGASQTVGYPRVSLLCQSMESLLSAARKGSRSITPSDLPVIASGLETLESLINGTDVPIEAVARGVEDLLSGKVPSPTNKTPQEASDAAGQAAAAAQEEHHASGAENSASAEVPEVEKASAEPEPQGVPPAAEEAPPIQPAERVDPQGHQDLQREHDDTVRVRFKDVEEFITLLEDLMSLRLYAAQKAEQLFSVASEDKSCAEARPVIRGLREDLSAMDRAIKTLMQKARDMGMIRGDWLLRFLKNSAVGLAIKLSKSVDVHVSGGDVRLDRRVMETLKDPLMHLIRNAMDHGIESPEEREKQGKPRSGTIWISISADGSDCMVTVRDDGRGMDPEAIKAKALKDGLISLEQSSSMGTEEALHLIFQSGFSTAQGVSDVSGRGIGMSIVREALDKIGGTIKIATSKGLGTEFSIRFPSTVRTYRGVMVRVGSQVFSIPSSQVSMVYAIKNKDHQAMGIAMGKERYLPAIDLKDLFGLKGNSSSPSKPQGVVILSSDGEEAGVIKVDQILGEHEGIVKGLGTFLGKVRFFVGGTILGSGIVLPVLDVKDLLDSIDRDSAPFVEEKTSGPKKVLVAEDSVTSRALLKNIIGSLGYQVVTASDGQDAWERLSKEDFDLVVTDVEMPRMDGIGLLKRIRSNPPTSRLPVIVVTSLDSQEQVKMGMEAGADVYISKKDFDQDKLKSLIWGFLG</sequence>
<dbReference type="PROSITE" id="PS50894">
    <property type="entry name" value="HPT"/>
    <property type="match status" value="1"/>
</dbReference>
<keyword evidence="5" id="KW-0547">Nucleotide-binding</keyword>
<evidence type="ECO:0000313" key="16">
    <source>
        <dbReference type="Proteomes" id="UP000005730"/>
    </source>
</evidence>
<protein>
    <recommendedName>
        <fullName evidence="2">histidine kinase</fullName>
        <ecNumber evidence="2">2.7.13.3</ecNumber>
    </recommendedName>
</protein>
<evidence type="ECO:0000256" key="4">
    <source>
        <dbReference type="ARBA" id="ARBA00022679"/>
    </source>
</evidence>
<evidence type="ECO:0000256" key="3">
    <source>
        <dbReference type="ARBA" id="ARBA00022553"/>
    </source>
</evidence>
<dbReference type="InterPro" id="IPR002545">
    <property type="entry name" value="CheW-lke_dom"/>
</dbReference>
<evidence type="ECO:0000259" key="11">
    <source>
        <dbReference type="PROSITE" id="PS50109"/>
    </source>
</evidence>
<accession>H0UPC4</accession>
<proteinExistence type="predicted"/>
<dbReference type="Pfam" id="PF00072">
    <property type="entry name" value="Response_reg"/>
    <property type="match status" value="1"/>
</dbReference>
<dbReference type="InterPro" id="IPR036641">
    <property type="entry name" value="HPT_dom_sf"/>
</dbReference>
<dbReference type="InterPro" id="IPR036061">
    <property type="entry name" value="CheW-like_dom_sf"/>
</dbReference>
<reference evidence="15 16" key="1">
    <citation type="submission" date="2011-10" db="EMBL/GenBank/DDBJ databases">
        <title>The Noncontiguous Finished genome of Thermanaerovibrio velox DSM 12556.</title>
        <authorList>
            <consortium name="US DOE Joint Genome Institute (JGI-PGF)"/>
            <person name="Lucas S."/>
            <person name="Copeland A."/>
            <person name="Lapidus A."/>
            <person name="Glavina del Rio T."/>
            <person name="Dalin E."/>
            <person name="Tice H."/>
            <person name="Bruce D."/>
            <person name="Goodwin L."/>
            <person name="Pitluck S."/>
            <person name="Peters L."/>
            <person name="Mikhailova N."/>
            <person name="Teshima H."/>
            <person name="Kyrpides N."/>
            <person name="Mavromatis K."/>
            <person name="Ivanova N."/>
            <person name="Markowitz V."/>
            <person name="Cheng J.-F."/>
            <person name="Hugenholtz P."/>
            <person name="Woyke T."/>
            <person name="Wu D."/>
            <person name="Spring S."/>
            <person name="Brambilla E.-M."/>
            <person name="Klenk H.-P."/>
            <person name="Eisen J.A."/>
        </authorList>
    </citation>
    <scope>NUCLEOTIDE SEQUENCE [LARGE SCALE GENOMIC DNA]</scope>
    <source>
        <strain evidence="15 16">DSM 12556</strain>
    </source>
</reference>
<evidence type="ECO:0000256" key="7">
    <source>
        <dbReference type="ARBA" id="ARBA00035100"/>
    </source>
</evidence>
<dbReference type="Proteomes" id="UP000005730">
    <property type="component" value="Chromosome"/>
</dbReference>
<dbReference type="FunFam" id="3.30.565.10:FF:000016">
    <property type="entry name" value="Chemotaxis protein CheA, putative"/>
    <property type="match status" value="1"/>
</dbReference>
<name>H0UPC4_9BACT</name>
<evidence type="ECO:0000259" key="14">
    <source>
        <dbReference type="PROSITE" id="PS50894"/>
    </source>
</evidence>
<dbReference type="Gene3D" id="1.20.120.160">
    <property type="entry name" value="HPT domain"/>
    <property type="match status" value="1"/>
</dbReference>